<sequence>IIAINLDTSSDNIISDSYNNTSNSASTSKKIDYDSPDYKGPPKSLLKWYGYLSYEYKGKGVQACGSKAKLQTSRSKAKLQISLKTFIVKSPVPITNGVLGIANAETWDAILSKTFGMKIPPTMACAEEKKRKRKISKGN</sequence>
<evidence type="ECO:0000313" key="1">
    <source>
        <dbReference type="EMBL" id="GEZ15265.1"/>
    </source>
</evidence>
<comment type="caution">
    <text evidence="1">The sequence shown here is derived from an EMBL/GenBank/DDBJ whole genome shotgun (WGS) entry which is preliminary data.</text>
</comment>
<name>A0A699I4Q1_TANCI</name>
<protein>
    <submittedName>
        <fullName evidence="1">Uncharacterized protein</fullName>
    </submittedName>
</protein>
<gene>
    <name evidence="1" type="ORF">Tci_487238</name>
</gene>
<feature type="non-terminal residue" evidence="1">
    <location>
        <position position="1"/>
    </location>
</feature>
<proteinExistence type="predicted"/>
<organism evidence="1">
    <name type="scientific">Tanacetum cinerariifolium</name>
    <name type="common">Dalmatian daisy</name>
    <name type="synonym">Chrysanthemum cinerariifolium</name>
    <dbReference type="NCBI Taxonomy" id="118510"/>
    <lineage>
        <taxon>Eukaryota</taxon>
        <taxon>Viridiplantae</taxon>
        <taxon>Streptophyta</taxon>
        <taxon>Embryophyta</taxon>
        <taxon>Tracheophyta</taxon>
        <taxon>Spermatophyta</taxon>
        <taxon>Magnoliopsida</taxon>
        <taxon>eudicotyledons</taxon>
        <taxon>Gunneridae</taxon>
        <taxon>Pentapetalae</taxon>
        <taxon>asterids</taxon>
        <taxon>campanulids</taxon>
        <taxon>Asterales</taxon>
        <taxon>Asteraceae</taxon>
        <taxon>Asteroideae</taxon>
        <taxon>Anthemideae</taxon>
        <taxon>Anthemidinae</taxon>
        <taxon>Tanacetum</taxon>
    </lineage>
</organism>
<accession>A0A699I4Q1</accession>
<dbReference type="AlphaFoldDB" id="A0A699I4Q1"/>
<dbReference type="EMBL" id="BKCJ010246382">
    <property type="protein sequence ID" value="GEZ15265.1"/>
    <property type="molecule type" value="Genomic_DNA"/>
</dbReference>
<reference evidence="1" key="1">
    <citation type="journal article" date="2019" name="Sci. Rep.">
        <title>Draft genome of Tanacetum cinerariifolium, the natural source of mosquito coil.</title>
        <authorList>
            <person name="Yamashiro T."/>
            <person name="Shiraishi A."/>
            <person name="Satake H."/>
            <person name="Nakayama K."/>
        </authorList>
    </citation>
    <scope>NUCLEOTIDE SEQUENCE</scope>
</reference>